<organism evidence="10 11">
    <name type="scientific">Zhengella mangrovi</name>
    <dbReference type="NCBI Taxonomy" id="1982044"/>
    <lineage>
        <taxon>Bacteria</taxon>
        <taxon>Pseudomonadati</taxon>
        <taxon>Pseudomonadota</taxon>
        <taxon>Alphaproteobacteria</taxon>
        <taxon>Hyphomicrobiales</taxon>
        <taxon>Notoacmeibacteraceae</taxon>
        <taxon>Zhengella</taxon>
    </lineage>
</organism>
<comment type="subcellular location">
    <subcellularLocation>
        <location evidence="1">Cell inner membrane</location>
        <topology evidence="1">Multi-pass membrane protein</topology>
    </subcellularLocation>
</comment>
<feature type="transmembrane region" description="Helical" evidence="9">
    <location>
        <begin position="145"/>
        <end position="166"/>
    </location>
</feature>
<gene>
    <name evidence="10" type="ORF">CSC94_14730</name>
</gene>
<dbReference type="GO" id="GO:0005886">
    <property type="term" value="C:plasma membrane"/>
    <property type="evidence" value="ECO:0007669"/>
    <property type="project" value="UniProtKB-SubCell"/>
</dbReference>
<feature type="transmembrane region" description="Helical" evidence="9">
    <location>
        <begin position="77"/>
        <end position="96"/>
    </location>
</feature>
<dbReference type="AlphaFoldDB" id="A0A2G1QL17"/>
<keyword evidence="6 9" id="KW-1133">Transmembrane helix</keyword>
<evidence type="ECO:0000256" key="6">
    <source>
        <dbReference type="ARBA" id="ARBA00022989"/>
    </source>
</evidence>
<feature type="transmembrane region" description="Helical" evidence="9">
    <location>
        <begin position="102"/>
        <end position="124"/>
    </location>
</feature>
<name>A0A2G1QL17_9HYPH</name>
<evidence type="ECO:0000256" key="7">
    <source>
        <dbReference type="ARBA" id="ARBA00023136"/>
    </source>
</evidence>
<keyword evidence="5 9" id="KW-0812">Transmembrane</keyword>
<feature type="transmembrane region" description="Helical" evidence="9">
    <location>
        <begin position="35"/>
        <end position="56"/>
    </location>
</feature>
<evidence type="ECO:0000256" key="2">
    <source>
        <dbReference type="ARBA" id="ARBA00022448"/>
    </source>
</evidence>
<evidence type="ECO:0000256" key="8">
    <source>
        <dbReference type="ARBA" id="ARBA00035655"/>
    </source>
</evidence>
<dbReference type="Proteomes" id="UP000221168">
    <property type="component" value="Unassembled WGS sequence"/>
</dbReference>
<dbReference type="OrthoDB" id="9814020at2"/>
<dbReference type="PANTHER" id="PTHR30574">
    <property type="entry name" value="INNER MEMBRANE PROTEIN YEDE"/>
    <property type="match status" value="1"/>
</dbReference>
<dbReference type="RefSeq" id="WP_099307123.1">
    <property type="nucleotide sequence ID" value="NZ_PDVP01000009.1"/>
</dbReference>
<keyword evidence="2" id="KW-0813">Transport</keyword>
<evidence type="ECO:0000256" key="1">
    <source>
        <dbReference type="ARBA" id="ARBA00004429"/>
    </source>
</evidence>
<sequence>MNTFTYIANTTVENKPHVEKTNPRERNMVTDFTPFQSLAGGVLIGLSAVMLMAFNGRIAGMTGIVGGILPPYTAGNGWRIAFLIGAVAGPMLYVLAGGIVPFAVPVTLPAMIVGGFIVGVGVTYGSGCTSGHGVCGMARFSPRSILATITFMITTGLTVYVMRHVIGA</sequence>
<evidence type="ECO:0000256" key="3">
    <source>
        <dbReference type="ARBA" id="ARBA00022475"/>
    </source>
</evidence>
<evidence type="ECO:0000313" key="10">
    <source>
        <dbReference type="EMBL" id="PHP66192.1"/>
    </source>
</evidence>
<reference evidence="10 11" key="1">
    <citation type="submission" date="2017-10" db="EMBL/GenBank/DDBJ databases">
        <title>Sedimentibacterium mangrovi gen. nov., sp. nov., a novel member of family Phyllobacteriacea isolated from mangrove sediment.</title>
        <authorList>
            <person name="Liao H."/>
            <person name="Tian Y."/>
        </authorList>
    </citation>
    <scope>NUCLEOTIDE SEQUENCE [LARGE SCALE GENOMIC DNA]</scope>
    <source>
        <strain evidence="10 11">X9-2-2</strain>
    </source>
</reference>
<dbReference type="PANTHER" id="PTHR30574:SF1">
    <property type="entry name" value="SULPHUR TRANSPORT DOMAIN-CONTAINING PROTEIN"/>
    <property type="match status" value="1"/>
</dbReference>
<evidence type="ECO:0000313" key="11">
    <source>
        <dbReference type="Proteomes" id="UP000221168"/>
    </source>
</evidence>
<evidence type="ECO:0000256" key="5">
    <source>
        <dbReference type="ARBA" id="ARBA00022692"/>
    </source>
</evidence>
<dbReference type="EMBL" id="PDVP01000009">
    <property type="protein sequence ID" value="PHP66192.1"/>
    <property type="molecule type" value="Genomic_DNA"/>
</dbReference>
<dbReference type="Pfam" id="PF04143">
    <property type="entry name" value="Sulf_transp"/>
    <property type="match status" value="1"/>
</dbReference>
<proteinExistence type="inferred from homology"/>
<comment type="similarity">
    <text evidence="8">Belongs to the TsuA/YedE (TC 9.B.102) family.</text>
</comment>
<keyword evidence="3" id="KW-1003">Cell membrane</keyword>
<comment type="caution">
    <text evidence="10">The sequence shown here is derived from an EMBL/GenBank/DDBJ whole genome shotgun (WGS) entry which is preliminary data.</text>
</comment>
<dbReference type="InterPro" id="IPR007272">
    <property type="entry name" value="Sulf_transp_TsuA/YedE"/>
</dbReference>
<keyword evidence="7 9" id="KW-0472">Membrane</keyword>
<keyword evidence="11" id="KW-1185">Reference proteome</keyword>
<keyword evidence="4" id="KW-0997">Cell inner membrane</keyword>
<evidence type="ECO:0000256" key="4">
    <source>
        <dbReference type="ARBA" id="ARBA00022519"/>
    </source>
</evidence>
<accession>A0A2G1QL17</accession>
<protein>
    <submittedName>
        <fullName evidence="10">Uncharacterized protein</fullName>
    </submittedName>
</protein>
<evidence type="ECO:0000256" key="9">
    <source>
        <dbReference type="SAM" id="Phobius"/>
    </source>
</evidence>